<keyword evidence="2" id="KW-0378">Hydrolase</keyword>
<dbReference type="Proteomes" id="UP001139264">
    <property type="component" value="Unassembled WGS sequence"/>
</dbReference>
<dbReference type="InterPro" id="IPR050955">
    <property type="entry name" value="Plant_Biomass_Hydrol_Est"/>
</dbReference>
<sequence length="261" mass="27084">MSALTLASTLILLVAGAFIPGCRPVRPTRGGTQAARLSARPDASVSAISVHAAASVQPALRTVGDGDALLRLPALPPGFPDTPEKSLPLLLVLHGAGSGAAEGISELAGLADEFGIALLAPSSRSGTWDAIRGNYDADVRRINSALEDTFAAVRIDPHRIGVAGFSDGASYALGLGLANGDLFSRAIAFSPGFIPGGPRRGIPPFFVSHGAGDDVLPIHVTARKIVPALERDGYQVTYREFDGGHTVPPRIARDALAWLCW</sequence>
<protein>
    <recommendedName>
        <fullName evidence="5">Phospholipase</fullName>
    </recommendedName>
</protein>
<dbReference type="Gene3D" id="3.40.50.1820">
    <property type="entry name" value="alpha/beta hydrolase"/>
    <property type="match status" value="1"/>
</dbReference>
<dbReference type="PANTHER" id="PTHR43037:SF5">
    <property type="entry name" value="FERULOYL ESTERASE"/>
    <property type="match status" value="1"/>
</dbReference>
<proteinExistence type="predicted"/>
<evidence type="ECO:0000256" key="1">
    <source>
        <dbReference type="ARBA" id="ARBA00022729"/>
    </source>
</evidence>
<evidence type="ECO:0008006" key="5">
    <source>
        <dbReference type="Google" id="ProtNLM"/>
    </source>
</evidence>
<accession>A0A9X1LZH6</accession>
<organism evidence="3 4">
    <name type="scientific">Arthrobacter gengyunqii</name>
    <dbReference type="NCBI Taxonomy" id="2886940"/>
    <lineage>
        <taxon>Bacteria</taxon>
        <taxon>Bacillati</taxon>
        <taxon>Actinomycetota</taxon>
        <taxon>Actinomycetes</taxon>
        <taxon>Micrococcales</taxon>
        <taxon>Micrococcaceae</taxon>
        <taxon>Arthrobacter</taxon>
    </lineage>
</organism>
<dbReference type="AlphaFoldDB" id="A0A9X1LZH6"/>
<dbReference type="RefSeq" id="WP_227907106.1">
    <property type="nucleotide sequence ID" value="NZ_CP095461.1"/>
</dbReference>
<dbReference type="GO" id="GO:0016787">
    <property type="term" value="F:hydrolase activity"/>
    <property type="evidence" value="ECO:0007669"/>
    <property type="project" value="UniProtKB-KW"/>
</dbReference>
<evidence type="ECO:0000313" key="4">
    <source>
        <dbReference type="Proteomes" id="UP001139264"/>
    </source>
</evidence>
<comment type="caution">
    <text evidence="3">The sequence shown here is derived from an EMBL/GenBank/DDBJ whole genome shotgun (WGS) entry which is preliminary data.</text>
</comment>
<dbReference type="PANTHER" id="PTHR43037">
    <property type="entry name" value="UNNAMED PRODUCT-RELATED"/>
    <property type="match status" value="1"/>
</dbReference>
<evidence type="ECO:0000256" key="2">
    <source>
        <dbReference type="ARBA" id="ARBA00022801"/>
    </source>
</evidence>
<keyword evidence="1" id="KW-0732">Signal</keyword>
<dbReference type="EMBL" id="JAJFZP010000005">
    <property type="protein sequence ID" value="MCC3268598.1"/>
    <property type="molecule type" value="Genomic_DNA"/>
</dbReference>
<gene>
    <name evidence="3" type="ORF">LJ751_04380</name>
</gene>
<evidence type="ECO:0000313" key="3">
    <source>
        <dbReference type="EMBL" id="MCC3268598.1"/>
    </source>
</evidence>
<name>A0A9X1LZH6_9MICC</name>
<dbReference type="InterPro" id="IPR029058">
    <property type="entry name" value="AB_hydrolase_fold"/>
</dbReference>
<reference evidence="3" key="1">
    <citation type="submission" date="2021-10" db="EMBL/GenBank/DDBJ databases">
        <title>Novel species in genus Arthrobacter.</title>
        <authorList>
            <person name="Liu Y."/>
        </authorList>
    </citation>
    <scope>NUCLEOTIDE SEQUENCE</scope>
    <source>
        <strain evidence="3">Zg-Y809</strain>
    </source>
</reference>
<dbReference type="SUPFAM" id="SSF53474">
    <property type="entry name" value="alpha/beta-Hydrolases"/>
    <property type="match status" value="1"/>
</dbReference>